<evidence type="ECO:0000256" key="2">
    <source>
        <dbReference type="ARBA" id="ARBA00001946"/>
    </source>
</evidence>
<keyword evidence="12 17" id="KW-0472">Membrane</keyword>
<evidence type="ECO:0000256" key="10">
    <source>
        <dbReference type="ARBA" id="ARBA00022842"/>
    </source>
</evidence>
<evidence type="ECO:0000256" key="12">
    <source>
        <dbReference type="ARBA" id="ARBA00023136"/>
    </source>
</evidence>
<keyword evidence="10" id="KW-0460">Magnesium</keyword>
<dbReference type="OrthoDB" id="1928at2759"/>
<dbReference type="Pfam" id="PF04133">
    <property type="entry name" value="Vps55"/>
    <property type="match status" value="1"/>
</dbReference>
<comment type="pathway">
    <text evidence="4">Nucleotide-sugar biosynthesis; UDP-N-acetyl-alpha-D-glucosamine biosynthesis; N-acetyl-alpha-D-glucosamine 1-phosphate from alpha-D-glucosamine 6-phosphate (route I): step 2/2.</text>
</comment>
<dbReference type="InterPro" id="IPR005844">
    <property type="entry name" value="A-D-PHexomutase_a/b/a-I"/>
</dbReference>
<dbReference type="AlphaFoldDB" id="A0A9J5XY09"/>
<evidence type="ECO:0000256" key="14">
    <source>
        <dbReference type="ARBA" id="ARBA00031926"/>
    </source>
</evidence>
<keyword evidence="13" id="KW-0413">Isomerase</keyword>
<dbReference type="EMBL" id="JACXVP010000008">
    <property type="protein sequence ID" value="KAG5592634.1"/>
    <property type="molecule type" value="Genomic_DNA"/>
</dbReference>
<comment type="similarity">
    <text evidence="5">Belongs to the OB-RGRP/VPS55 family.</text>
</comment>
<dbReference type="PANTHER" id="PTHR45955:SF1">
    <property type="entry name" value="PHOSPHOACETYLGLUCOSAMINE MUTASE"/>
    <property type="match status" value="1"/>
</dbReference>
<evidence type="ECO:0000256" key="9">
    <source>
        <dbReference type="ARBA" id="ARBA00022723"/>
    </source>
</evidence>
<evidence type="ECO:0000256" key="1">
    <source>
        <dbReference type="ARBA" id="ARBA00000558"/>
    </source>
</evidence>
<evidence type="ECO:0000256" key="15">
    <source>
        <dbReference type="ARBA" id="ARBA00032065"/>
    </source>
</evidence>
<evidence type="ECO:0000256" key="11">
    <source>
        <dbReference type="ARBA" id="ARBA00022989"/>
    </source>
</evidence>
<comment type="catalytic activity">
    <reaction evidence="1">
        <text>N-acetyl-alpha-D-glucosamine 1-phosphate = N-acetyl-D-glucosamine 6-phosphate</text>
        <dbReference type="Rhea" id="RHEA:23804"/>
        <dbReference type="ChEBI" id="CHEBI:57513"/>
        <dbReference type="ChEBI" id="CHEBI:57776"/>
        <dbReference type="EC" id="5.4.2.3"/>
    </reaction>
</comment>
<dbReference type="FunFam" id="3.30.310.50:FF:000003">
    <property type="entry name" value="Phosphoacetylglucosamine mutase"/>
    <property type="match status" value="1"/>
</dbReference>
<evidence type="ECO:0000313" key="22">
    <source>
        <dbReference type="Proteomes" id="UP000824120"/>
    </source>
</evidence>
<name>A0A9J5XY09_SOLCO</name>
<dbReference type="Pfam" id="PF02878">
    <property type="entry name" value="PGM_PMM_I"/>
    <property type="match status" value="1"/>
</dbReference>
<comment type="similarity">
    <text evidence="6">Belongs to the phosphohexose mutase family.</text>
</comment>
<dbReference type="GO" id="GO:0005975">
    <property type="term" value="P:carbohydrate metabolic process"/>
    <property type="evidence" value="ECO:0007669"/>
    <property type="project" value="InterPro"/>
</dbReference>
<dbReference type="SUPFAM" id="SSF53738">
    <property type="entry name" value="Phosphoglucomutase, first 3 domains"/>
    <property type="match status" value="3"/>
</dbReference>
<dbReference type="GO" id="GO:0046872">
    <property type="term" value="F:metal ion binding"/>
    <property type="evidence" value="ECO:0007669"/>
    <property type="project" value="UniProtKB-KW"/>
</dbReference>
<proteinExistence type="inferred from homology"/>
<feature type="transmembrane region" description="Helical" evidence="17">
    <location>
        <begin position="103"/>
        <end position="126"/>
    </location>
</feature>
<dbReference type="Proteomes" id="UP000824120">
    <property type="component" value="Chromosome 8"/>
</dbReference>
<evidence type="ECO:0000259" key="19">
    <source>
        <dbReference type="Pfam" id="PF02878"/>
    </source>
</evidence>
<gene>
    <name evidence="21" type="ORF">H5410_043148</name>
</gene>
<dbReference type="SUPFAM" id="SSF55957">
    <property type="entry name" value="Phosphoglucomutase, C-terminal domain"/>
    <property type="match status" value="1"/>
</dbReference>
<evidence type="ECO:0000259" key="20">
    <source>
        <dbReference type="Pfam" id="PF21404"/>
    </source>
</evidence>
<evidence type="ECO:0000313" key="21">
    <source>
        <dbReference type="EMBL" id="KAG5592634.1"/>
    </source>
</evidence>
<sequence>MLTHLLLHLCRDSLAKTPVESWSSKRPPAIGILNYSGSLSVIAILVYHLGKIMADMPGYFRTCFHTGRLACLAMLVSGGIVLQILACALYNNWWPMLTERLYLSRILTIVGIYCCSYNVCHSAYAFDVLCRWLDATKFLTGTSTVGSIAIPIILKHAGVIGWGAMALELSSFFVFVLSILCYLGMSEDDGYNRNIAICKFLAVISQTYPMRAAFDDLYFLQDEFISVVINKSKRMNEKQQSLLLESAARFPPPKGVKLSYGTAGFRADALLLESTVFRVGILAALRSLKTGSVIGLMITASHNQVSDNGVKVADPSGGMLTQDWEPFADAIANAPDPQSLLQLIIEFAKKEDIGFEGRQPAEVLLGRDTRPSGEALLDAAKQGITSIVGAIGTDMGVVTTPQLHWMVRARNRGMEASESSYFHQLSSSFRCLMDLKPEGIRKNGDDNALVVDGADGVGGEKLEHFKKMLTGLCIEVRNLGDGMLNEGVGADYVQKEKVSPRGFGPADAGLRCASLDGDADRLVYFSVILNESNKIELVDGDKILSLFALFIKEQLSILNDGESKKDNDTYQAHLGVVQTAYANGASTDYLKEMGLEVVLTPTGVKYLHEKAAEFDIGIYFEANGHGTILFSEAYICRLESTHKTLLSTSEGSAKQKAASRLLAVSQLINQAVGDALSGLLLVEVILQYMGWSICRWNELYHDLPSRQLKVKVGDRTAVVTANAETVAVQPVGIQEAINAEIAKYPRGRCFIRPSGTEDVVRVYAEATTQDAADALASSVARLVDQYLGSGTA</sequence>
<evidence type="ECO:0000256" key="6">
    <source>
        <dbReference type="ARBA" id="ARBA00010231"/>
    </source>
</evidence>
<dbReference type="GO" id="GO:0004610">
    <property type="term" value="F:phosphoacetylglucosamine mutase activity"/>
    <property type="evidence" value="ECO:0007669"/>
    <property type="project" value="UniProtKB-EC"/>
</dbReference>
<comment type="caution">
    <text evidence="21">The sequence shown here is derived from an EMBL/GenBank/DDBJ whole genome shotgun (WGS) entry which is preliminary data.</text>
</comment>
<evidence type="ECO:0000256" key="5">
    <source>
        <dbReference type="ARBA" id="ARBA00005645"/>
    </source>
</evidence>
<dbReference type="Pfam" id="PF21404">
    <property type="entry name" value="AMG1_III"/>
    <property type="match status" value="1"/>
</dbReference>
<dbReference type="InterPro" id="IPR016055">
    <property type="entry name" value="A-D-PHexomutase_a/b/a-I/II/III"/>
</dbReference>
<feature type="domain" description="Alpha-D-phosphohexomutase alpha/beta/alpha" evidence="19">
    <location>
        <begin position="291"/>
        <end position="324"/>
    </location>
</feature>
<feature type="transmembrane region" description="Helical" evidence="17">
    <location>
        <begin position="31"/>
        <end position="49"/>
    </location>
</feature>
<comment type="cofactor">
    <cofactor evidence="2">
        <name>Mg(2+)</name>
        <dbReference type="ChEBI" id="CHEBI:18420"/>
    </cofactor>
</comment>
<keyword evidence="22" id="KW-1185">Reference proteome</keyword>
<dbReference type="InterPro" id="IPR005843">
    <property type="entry name" value="A-D-PHexomutase_C"/>
</dbReference>
<dbReference type="CDD" id="cd03086">
    <property type="entry name" value="PGM3"/>
    <property type="match status" value="1"/>
</dbReference>
<dbReference type="EC" id="5.4.2.3" evidence="7"/>
<dbReference type="GO" id="GO:0016020">
    <property type="term" value="C:membrane"/>
    <property type="evidence" value="ECO:0007669"/>
    <property type="project" value="UniProtKB-SubCell"/>
</dbReference>
<feature type="domain" description="Phosphoacetylglucosamine mutase AMG1" evidence="20">
    <location>
        <begin position="539"/>
        <end position="691"/>
    </location>
</feature>
<dbReference type="FunFam" id="3.40.120.10:FF:000054">
    <property type="entry name" value="Phosphoacetylglucosamine mutase"/>
    <property type="match status" value="1"/>
</dbReference>
<evidence type="ECO:0000256" key="13">
    <source>
        <dbReference type="ARBA" id="ARBA00023235"/>
    </source>
</evidence>
<organism evidence="21 22">
    <name type="scientific">Solanum commersonii</name>
    <name type="common">Commerson's wild potato</name>
    <name type="synonym">Commerson's nightshade</name>
    <dbReference type="NCBI Taxonomy" id="4109"/>
    <lineage>
        <taxon>Eukaryota</taxon>
        <taxon>Viridiplantae</taxon>
        <taxon>Streptophyta</taxon>
        <taxon>Embryophyta</taxon>
        <taxon>Tracheophyta</taxon>
        <taxon>Spermatophyta</taxon>
        <taxon>Magnoliopsida</taxon>
        <taxon>eudicotyledons</taxon>
        <taxon>Gunneridae</taxon>
        <taxon>Pentapetalae</taxon>
        <taxon>asterids</taxon>
        <taxon>lamiids</taxon>
        <taxon>Solanales</taxon>
        <taxon>Solanaceae</taxon>
        <taxon>Solanoideae</taxon>
        <taxon>Solaneae</taxon>
        <taxon>Solanum</taxon>
    </lineage>
</organism>
<dbReference type="PANTHER" id="PTHR45955">
    <property type="entry name" value="PHOSPHOACETYLGLUCOSAMINE MUTASE"/>
    <property type="match status" value="1"/>
</dbReference>
<dbReference type="FunFam" id="3.40.120.10:FF:000038">
    <property type="entry name" value="Phosphoacetylglucosamine mutase"/>
    <property type="match status" value="1"/>
</dbReference>
<dbReference type="InterPro" id="IPR036900">
    <property type="entry name" value="A-D-PHexomutase_C_sf"/>
</dbReference>
<dbReference type="Gene3D" id="3.40.120.10">
    <property type="entry name" value="Alpha-D-Glucose-1,6-Bisphosphate, subunit A, domain 3"/>
    <property type="match status" value="3"/>
</dbReference>
<reference evidence="21 22" key="1">
    <citation type="submission" date="2020-09" db="EMBL/GenBank/DDBJ databases">
        <title>De no assembly of potato wild relative species, Solanum commersonii.</title>
        <authorList>
            <person name="Cho K."/>
        </authorList>
    </citation>
    <scope>NUCLEOTIDE SEQUENCE [LARGE SCALE GENOMIC DNA]</scope>
    <source>
        <strain evidence="21">LZ3.2</strain>
        <tissue evidence="21">Leaf</tissue>
    </source>
</reference>
<dbReference type="GO" id="GO:0006048">
    <property type="term" value="P:UDP-N-acetylglucosamine biosynthetic process"/>
    <property type="evidence" value="ECO:0007669"/>
    <property type="project" value="TreeGrafter"/>
</dbReference>
<evidence type="ECO:0000256" key="16">
    <source>
        <dbReference type="ARBA" id="ARBA00070218"/>
    </source>
</evidence>
<dbReference type="InterPro" id="IPR049022">
    <property type="entry name" value="AMG1_III"/>
</dbReference>
<dbReference type="Pfam" id="PF00408">
    <property type="entry name" value="PGM_PMM_IV"/>
    <property type="match status" value="1"/>
</dbReference>
<evidence type="ECO:0000256" key="4">
    <source>
        <dbReference type="ARBA" id="ARBA00004865"/>
    </source>
</evidence>
<keyword evidence="9" id="KW-0479">Metal-binding</keyword>
<feature type="domain" description="Alpha-D-phosphohexomutase C-terminal" evidence="18">
    <location>
        <begin position="709"/>
        <end position="781"/>
    </location>
</feature>
<dbReference type="Gene3D" id="3.30.310.50">
    <property type="entry name" value="Alpha-D-phosphohexomutase, C-terminal domain"/>
    <property type="match status" value="1"/>
</dbReference>
<evidence type="ECO:0000256" key="3">
    <source>
        <dbReference type="ARBA" id="ARBA00004141"/>
    </source>
</evidence>
<evidence type="ECO:0000259" key="18">
    <source>
        <dbReference type="Pfam" id="PF00408"/>
    </source>
</evidence>
<dbReference type="InterPro" id="IPR007262">
    <property type="entry name" value="Vps55/LEPROT"/>
</dbReference>
<keyword evidence="11 17" id="KW-1133">Transmembrane helix</keyword>
<evidence type="ECO:0000256" key="7">
    <source>
        <dbReference type="ARBA" id="ARBA00012731"/>
    </source>
</evidence>
<evidence type="ECO:0000256" key="17">
    <source>
        <dbReference type="SAM" id="Phobius"/>
    </source>
</evidence>
<evidence type="ECO:0000256" key="8">
    <source>
        <dbReference type="ARBA" id="ARBA00022692"/>
    </source>
</evidence>
<keyword evidence="8 17" id="KW-0812">Transmembrane</keyword>
<feature type="transmembrane region" description="Helical" evidence="17">
    <location>
        <begin position="69"/>
        <end position="91"/>
    </location>
</feature>
<dbReference type="InterPro" id="IPR016657">
    <property type="entry name" value="PAGM"/>
</dbReference>
<protein>
    <recommendedName>
        <fullName evidence="16">Phosphoacetylglucosamine mutase</fullName>
        <ecNumber evidence="7">5.4.2.3</ecNumber>
    </recommendedName>
    <alternativeName>
        <fullName evidence="15">Acetylglucosamine phosphomutase</fullName>
    </alternativeName>
    <alternativeName>
        <fullName evidence="14">N-acetylglucosamine-phosphate mutase</fullName>
    </alternativeName>
</protein>
<accession>A0A9J5XY09</accession>
<comment type="subcellular location">
    <subcellularLocation>
        <location evidence="3">Membrane</location>
        <topology evidence="3">Multi-pass membrane protein</topology>
    </subcellularLocation>
</comment>